<proteinExistence type="predicted"/>
<dbReference type="Proteomes" id="UP000050863">
    <property type="component" value="Unassembled WGS sequence"/>
</dbReference>
<evidence type="ECO:0000313" key="2">
    <source>
        <dbReference type="Proteomes" id="UP000050863"/>
    </source>
</evidence>
<name>A0A0R3LD76_9BRAD</name>
<dbReference type="AlphaFoldDB" id="A0A0R3LD76"/>
<comment type="caution">
    <text evidence="1">The sequence shown here is derived from an EMBL/GenBank/DDBJ whole genome shotgun (WGS) entry which is preliminary data.</text>
</comment>
<dbReference type="STRING" id="280332.CQ12_41075"/>
<organism evidence="1 2">
    <name type="scientific">Bradyrhizobium jicamae</name>
    <dbReference type="NCBI Taxonomy" id="280332"/>
    <lineage>
        <taxon>Bacteria</taxon>
        <taxon>Pseudomonadati</taxon>
        <taxon>Pseudomonadota</taxon>
        <taxon>Alphaproteobacteria</taxon>
        <taxon>Hyphomicrobiales</taxon>
        <taxon>Nitrobacteraceae</taxon>
        <taxon>Bradyrhizobium</taxon>
    </lineage>
</organism>
<evidence type="ECO:0000313" key="1">
    <source>
        <dbReference type="EMBL" id="KRR02870.1"/>
    </source>
</evidence>
<reference evidence="1 2" key="1">
    <citation type="submission" date="2014-03" db="EMBL/GenBank/DDBJ databases">
        <title>Bradyrhizobium valentinum sp. nov., isolated from effective nodules of Lupinus mariae-josephae, a lupine endemic of basic-lime soils in Eastern Spain.</title>
        <authorList>
            <person name="Duran D."/>
            <person name="Rey L."/>
            <person name="Navarro A."/>
            <person name="Busquets A."/>
            <person name="Imperial J."/>
            <person name="Ruiz-Argueso T."/>
        </authorList>
    </citation>
    <scope>NUCLEOTIDE SEQUENCE [LARGE SCALE GENOMIC DNA]</scope>
    <source>
        <strain evidence="1 2">PAC68</strain>
    </source>
</reference>
<protein>
    <submittedName>
        <fullName evidence="1">Uncharacterized protein</fullName>
    </submittedName>
</protein>
<accession>A0A0R3LD76</accession>
<dbReference type="EMBL" id="LLXZ01000151">
    <property type="protein sequence ID" value="KRR02870.1"/>
    <property type="molecule type" value="Genomic_DNA"/>
</dbReference>
<keyword evidence="2" id="KW-1185">Reference proteome</keyword>
<gene>
    <name evidence="1" type="ORF">CQ12_41075</name>
</gene>
<sequence>MWRMSKVEAVAFIMIGNAERQVHWRVKRDAEIEALRATTTKAELALTQAENHLLRQRVLDLEKALARRESAAKSAQTKAASEVARLKEKNKEIQFKLRQMWEYNNEIANGGGLTFKASSLIAKALHPDATPSEEVRLEAFKAFSAWKGDRDAARRR</sequence>